<evidence type="ECO:0000313" key="3">
    <source>
        <dbReference type="Proteomes" id="UP000037020"/>
    </source>
</evidence>
<dbReference type="Proteomes" id="UP000037020">
    <property type="component" value="Unassembled WGS sequence"/>
</dbReference>
<dbReference type="RefSeq" id="WP_030890400.1">
    <property type="nucleotide sequence ID" value="NZ_JBEZAH010000037.1"/>
</dbReference>
<dbReference type="InterPro" id="IPR010310">
    <property type="entry name" value="T7SS_ESAT-6-like"/>
</dbReference>
<dbReference type="Pfam" id="PF06013">
    <property type="entry name" value="WXG100"/>
    <property type="match status" value="1"/>
</dbReference>
<evidence type="ECO:0000256" key="1">
    <source>
        <dbReference type="SAM" id="Coils"/>
    </source>
</evidence>
<keyword evidence="1" id="KW-0175">Coiled coil</keyword>
<proteinExistence type="predicted"/>
<name>A0ABR5J4J3_9ACTN</name>
<evidence type="ECO:0008006" key="4">
    <source>
        <dbReference type="Google" id="ProtNLM"/>
    </source>
</evidence>
<sequence>MSLKVGDERIRKLEGHIDSVISSMNGQVSDLESVIEMLAAHWRGDGGGQYRKAQTDINTYQRNLTKIMRQVKDAVEATRTSHGKNDQGVVDAMRGIDINGSAPGNGMVAAGSYGETGQDMKQYSKLDAF</sequence>
<evidence type="ECO:0000313" key="2">
    <source>
        <dbReference type="EMBL" id="KOG88317.1"/>
    </source>
</evidence>
<gene>
    <name evidence="2" type="ORF">ADK38_20460</name>
</gene>
<reference evidence="2 3" key="1">
    <citation type="submission" date="2015-07" db="EMBL/GenBank/DDBJ databases">
        <authorList>
            <person name="Ju K.-S."/>
            <person name="Doroghazi J.R."/>
            <person name="Metcalf W.W."/>
        </authorList>
    </citation>
    <scope>NUCLEOTIDE SEQUENCE [LARGE SCALE GENOMIC DNA]</scope>
    <source>
        <strain evidence="2 3">NRRL B-3589</strain>
    </source>
</reference>
<dbReference type="SUPFAM" id="SSF140453">
    <property type="entry name" value="EsxAB dimer-like"/>
    <property type="match status" value="1"/>
</dbReference>
<keyword evidence="3" id="KW-1185">Reference proteome</keyword>
<dbReference type="EMBL" id="LGUT01001745">
    <property type="protein sequence ID" value="KOG88317.1"/>
    <property type="molecule type" value="Genomic_DNA"/>
</dbReference>
<accession>A0ABR5J4J3</accession>
<feature type="coiled-coil region" evidence="1">
    <location>
        <begin position="50"/>
        <end position="77"/>
    </location>
</feature>
<dbReference type="InterPro" id="IPR036689">
    <property type="entry name" value="ESAT-6-like_sf"/>
</dbReference>
<comment type="caution">
    <text evidence="2">The sequence shown here is derived from an EMBL/GenBank/DDBJ whole genome shotgun (WGS) entry which is preliminary data.</text>
</comment>
<dbReference type="Gene3D" id="1.10.287.1060">
    <property type="entry name" value="ESAT-6-like"/>
    <property type="match status" value="1"/>
</dbReference>
<protein>
    <recommendedName>
        <fullName evidence="4">WXG100 family type VII secretion target</fullName>
    </recommendedName>
</protein>
<organism evidence="2 3">
    <name type="scientific">Streptomyces varsoviensis</name>
    <dbReference type="NCBI Taxonomy" id="67373"/>
    <lineage>
        <taxon>Bacteria</taxon>
        <taxon>Bacillati</taxon>
        <taxon>Actinomycetota</taxon>
        <taxon>Actinomycetes</taxon>
        <taxon>Kitasatosporales</taxon>
        <taxon>Streptomycetaceae</taxon>
        <taxon>Streptomyces</taxon>
    </lineage>
</organism>